<dbReference type="PANTHER" id="PTHR46250">
    <property type="entry name" value="MYB/SANT-LIKE DNA-BINDING DOMAIN PROTEIN-RELATED"/>
    <property type="match status" value="1"/>
</dbReference>
<dbReference type="STRING" id="35608.A0A2U1QCF3"/>
<protein>
    <recommendedName>
        <fullName evidence="1">Myb/SANT-like domain-containing protein</fullName>
    </recommendedName>
</protein>
<keyword evidence="3" id="KW-1185">Reference proteome</keyword>
<name>A0A2U1QCF3_ARTAN</name>
<dbReference type="Pfam" id="PF12776">
    <property type="entry name" value="Myb_DNA-bind_3"/>
    <property type="match status" value="1"/>
</dbReference>
<dbReference type="OrthoDB" id="618098at2759"/>
<gene>
    <name evidence="2" type="ORF">CTI12_AA046190</name>
</gene>
<dbReference type="PANTHER" id="PTHR46250:SF17">
    <property type="entry name" value="MYB_SANT-LIKE DOMAIN-CONTAINING PROTEIN"/>
    <property type="match status" value="1"/>
</dbReference>
<dbReference type="Proteomes" id="UP000245207">
    <property type="component" value="Unassembled WGS sequence"/>
</dbReference>
<evidence type="ECO:0000313" key="2">
    <source>
        <dbReference type="EMBL" id="PWA95652.1"/>
    </source>
</evidence>
<proteinExistence type="predicted"/>
<accession>A0A2U1QCF3</accession>
<comment type="caution">
    <text evidence="2">The sequence shown here is derived from an EMBL/GenBank/DDBJ whole genome shotgun (WGS) entry which is preliminary data.</text>
</comment>
<sequence length="293" mass="33413">MAGIIGGGKSKYVWSKEEDTLLVDALMKLHVSGQYVYADIEPEYFHAVQRLLGPEWYSAKPIKIRMKYFKKHFNIVHDMLVGTHMSGFRWDPEKLCVIADDQVWEEYIKKHADAAQFRNQPFPHYDKLHTIFCKDIAKHHQADGLGGEDEGIVEENQLDPCLEAKDLHVSGNVSSFYGYRESVGGSKRKRDEHNGPRETCVESLDVLKNTIENFGRVFFENMEKVANQRINASNELMDKVMNQINDLYALTDAESLKAMSVIGRSASLFRMFDRLDKNGKVLMAQMVANGSIS</sequence>
<dbReference type="EMBL" id="PKPP01000227">
    <property type="protein sequence ID" value="PWA95652.1"/>
    <property type="molecule type" value="Genomic_DNA"/>
</dbReference>
<reference evidence="2 3" key="1">
    <citation type="journal article" date="2018" name="Mol. Plant">
        <title>The genome of Artemisia annua provides insight into the evolution of Asteraceae family and artemisinin biosynthesis.</title>
        <authorList>
            <person name="Shen Q."/>
            <person name="Zhang L."/>
            <person name="Liao Z."/>
            <person name="Wang S."/>
            <person name="Yan T."/>
            <person name="Shi P."/>
            <person name="Liu M."/>
            <person name="Fu X."/>
            <person name="Pan Q."/>
            <person name="Wang Y."/>
            <person name="Lv Z."/>
            <person name="Lu X."/>
            <person name="Zhang F."/>
            <person name="Jiang W."/>
            <person name="Ma Y."/>
            <person name="Chen M."/>
            <person name="Hao X."/>
            <person name="Li L."/>
            <person name="Tang Y."/>
            <person name="Lv G."/>
            <person name="Zhou Y."/>
            <person name="Sun X."/>
            <person name="Brodelius P.E."/>
            <person name="Rose J.K.C."/>
            <person name="Tang K."/>
        </authorList>
    </citation>
    <scope>NUCLEOTIDE SEQUENCE [LARGE SCALE GENOMIC DNA]</scope>
    <source>
        <strain evidence="3">cv. Huhao1</strain>
        <tissue evidence="2">Leaf</tissue>
    </source>
</reference>
<dbReference type="InterPro" id="IPR024752">
    <property type="entry name" value="Myb/SANT-like_dom"/>
</dbReference>
<evidence type="ECO:0000313" key="3">
    <source>
        <dbReference type="Proteomes" id="UP000245207"/>
    </source>
</evidence>
<dbReference type="AlphaFoldDB" id="A0A2U1QCF3"/>
<evidence type="ECO:0000259" key="1">
    <source>
        <dbReference type="Pfam" id="PF12776"/>
    </source>
</evidence>
<feature type="domain" description="Myb/SANT-like" evidence="1">
    <location>
        <begin position="14"/>
        <end position="107"/>
    </location>
</feature>
<organism evidence="2 3">
    <name type="scientific">Artemisia annua</name>
    <name type="common">Sweet wormwood</name>
    <dbReference type="NCBI Taxonomy" id="35608"/>
    <lineage>
        <taxon>Eukaryota</taxon>
        <taxon>Viridiplantae</taxon>
        <taxon>Streptophyta</taxon>
        <taxon>Embryophyta</taxon>
        <taxon>Tracheophyta</taxon>
        <taxon>Spermatophyta</taxon>
        <taxon>Magnoliopsida</taxon>
        <taxon>eudicotyledons</taxon>
        <taxon>Gunneridae</taxon>
        <taxon>Pentapetalae</taxon>
        <taxon>asterids</taxon>
        <taxon>campanulids</taxon>
        <taxon>Asterales</taxon>
        <taxon>Asteraceae</taxon>
        <taxon>Asteroideae</taxon>
        <taxon>Anthemideae</taxon>
        <taxon>Artemisiinae</taxon>
        <taxon>Artemisia</taxon>
    </lineage>
</organism>